<dbReference type="GO" id="GO:0034511">
    <property type="term" value="F:U3 snoRNA binding"/>
    <property type="evidence" value="ECO:0007669"/>
    <property type="project" value="InterPro"/>
</dbReference>
<dbReference type="InterPro" id="IPR020472">
    <property type="entry name" value="WD40_PAC1"/>
</dbReference>
<evidence type="ECO:0000313" key="7">
    <source>
        <dbReference type="EMBL" id="ROW15453.1"/>
    </source>
</evidence>
<feature type="region of interest" description="Disordered" evidence="6">
    <location>
        <begin position="368"/>
        <end position="404"/>
    </location>
</feature>
<feature type="repeat" description="WD" evidence="5">
    <location>
        <begin position="284"/>
        <end position="325"/>
    </location>
</feature>
<evidence type="ECO:0008006" key="9">
    <source>
        <dbReference type="Google" id="ProtNLM"/>
    </source>
</evidence>
<feature type="repeat" description="WD" evidence="5">
    <location>
        <begin position="242"/>
        <end position="283"/>
    </location>
</feature>
<evidence type="ECO:0000256" key="6">
    <source>
        <dbReference type="SAM" id="MobiDB-lite"/>
    </source>
</evidence>
<organism evidence="7 8">
    <name type="scientific">Cytospora leucostoma</name>
    <dbReference type="NCBI Taxonomy" id="1230097"/>
    <lineage>
        <taxon>Eukaryota</taxon>
        <taxon>Fungi</taxon>
        <taxon>Dikarya</taxon>
        <taxon>Ascomycota</taxon>
        <taxon>Pezizomycotina</taxon>
        <taxon>Sordariomycetes</taxon>
        <taxon>Sordariomycetidae</taxon>
        <taxon>Diaporthales</taxon>
        <taxon>Cytosporaceae</taxon>
        <taxon>Cytospora</taxon>
    </lineage>
</organism>
<dbReference type="PRINTS" id="PR00320">
    <property type="entry name" value="GPROTEINBRPT"/>
</dbReference>
<evidence type="ECO:0000256" key="1">
    <source>
        <dbReference type="ARBA" id="ARBA00004123"/>
    </source>
</evidence>
<dbReference type="FunCoup" id="A0A423XGP0">
    <property type="interactions" value="938"/>
</dbReference>
<name>A0A423XGP0_9PEZI</name>
<keyword evidence="4" id="KW-0539">Nucleus</keyword>
<dbReference type="PROSITE" id="PS50294">
    <property type="entry name" value="WD_REPEATS_REGION"/>
    <property type="match status" value="1"/>
</dbReference>
<feature type="repeat" description="WD" evidence="5">
    <location>
        <begin position="473"/>
        <end position="507"/>
    </location>
</feature>
<feature type="repeat" description="WD" evidence="5">
    <location>
        <begin position="326"/>
        <end position="359"/>
    </location>
</feature>
<keyword evidence="2 5" id="KW-0853">WD repeat</keyword>
<dbReference type="PROSITE" id="PS50082">
    <property type="entry name" value="WD_REPEATS_2"/>
    <property type="match status" value="5"/>
</dbReference>
<dbReference type="InterPro" id="IPR036322">
    <property type="entry name" value="WD40_repeat_dom_sf"/>
</dbReference>
<dbReference type="SMART" id="SM00320">
    <property type="entry name" value="WD40"/>
    <property type="match status" value="5"/>
</dbReference>
<dbReference type="PANTHER" id="PTHR19865">
    <property type="entry name" value="U3 SMALL NUCLEOLAR RNA INTERACTING PROTEIN 2"/>
    <property type="match status" value="1"/>
</dbReference>
<feature type="compositionally biased region" description="Low complexity" evidence="6">
    <location>
        <begin position="26"/>
        <end position="45"/>
    </location>
</feature>
<keyword evidence="3" id="KW-0677">Repeat</keyword>
<comment type="caution">
    <text evidence="7">The sequence shown here is derived from an EMBL/GenBank/DDBJ whole genome shotgun (WGS) entry which is preliminary data.</text>
</comment>
<proteinExistence type="predicted"/>
<dbReference type="InterPro" id="IPR015943">
    <property type="entry name" value="WD40/YVTN_repeat-like_dom_sf"/>
</dbReference>
<dbReference type="STRING" id="1230097.A0A423XGP0"/>
<evidence type="ECO:0000256" key="2">
    <source>
        <dbReference type="ARBA" id="ARBA00022574"/>
    </source>
</evidence>
<feature type="region of interest" description="Disordered" evidence="6">
    <location>
        <begin position="548"/>
        <end position="568"/>
    </location>
</feature>
<feature type="region of interest" description="Disordered" evidence="6">
    <location>
        <begin position="204"/>
        <end position="247"/>
    </location>
</feature>
<gene>
    <name evidence="7" type="ORF">VPNG_02367</name>
</gene>
<dbReference type="InParanoid" id="A0A423XGP0"/>
<dbReference type="EMBL" id="LKEB01000009">
    <property type="protein sequence ID" value="ROW15453.1"/>
    <property type="molecule type" value="Genomic_DNA"/>
</dbReference>
<evidence type="ECO:0000256" key="5">
    <source>
        <dbReference type="PROSITE-ProRule" id="PRU00221"/>
    </source>
</evidence>
<feature type="compositionally biased region" description="Basic and acidic residues" evidence="6">
    <location>
        <begin position="232"/>
        <end position="242"/>
    </location>
</feature>
<dbReference type="AlphaFoldDB" id="A0A423XGP0"/>
<feature type="compositionally biased region" description="Basic residues" evidence="6">
    <location>
        <begin position="209"/>
        <end position="225"/>
    </location>
</feature>
<evidence type="ECO:0000256" key="4">
    <source>
        <dbReference type="ARBA" id="ARBA00023242"/>
    </source>
</evidence>
<evidence type="ECO:0000256" key="3">
    <source>
        <dbReference type="ARBA" id="ARBA00022737"/>
    </source>
</evidence>
<dbReference type="InterPro" id="IPR001680">
    <property type="entry name" value="WD40_rpt"/>
</dbReference>
<dbReference type="OrthoDB" id="189968at2759"/>
<feature type="repeat" description="WD" evidence="5">
    <location>
        <begin position="398"/>
        <end position="438"/>
    </location>
</feature>
<sequence>MSSFFTAPGKRKRQTSAADGQRKRLAAAFANSNSKSDNSNPNSGSRPAGNNANKKQRVERDESISGSDSEDDDGPGDEEEEFNGLSEESESEGEGETAAERRLRLAERYLDNVKQEVDEVYGFDAEDVDRDLIAERMQEDVAENKGKVYRSLAGELQFERASHTIFRWNSQNVTSIATCAPYAYTVSRDMFLVKWKLQDLPQYQWPQTTKKKPKKPPAPPKKKPQRIASSRGDTRKSKDKAYQGHTGPILKVAASQDGKFVVTAGADRRIVVHDAETLKPIRAFSQHRDAVTGLAFRRGTNQLYSCSKDRTVKVWSLNELAYVETLFGHQDHVVDVDALAHERCVSVGARDRTARLWKVVEETQLVFRGGGPGSSEKKKKGDKSAEATTTTPTIDPGSNAHEGSMDRVSMLDEELFVTGSDNGSIALWSTQKKKPLFVLPRAHGVEPALALERASGERDPDPAVVPPPQPRWITALRTIPYSDIILSGSWDGYVRVWKLSEDKRRIERAGVLGATEDADGNVVSVNPQHQFPQEEDAEAATITNGTVPFSPKHDEDVKEKSPSPTPDSALGMVKGVINDISVFERGDRGRDGLCVVIALGKEHRLGRWKKLQGARNGAMVFEVPRLQQKKAVAVAAAAAAAAEAVLTNGVEHAPPAAADGEKAAAAAAEP</sequence>
<dbReference type="GO" id="GO:0032040">
    <property type="term" value="C:small-subunit processome"/>
    <property type="evidence" value="ECO:0007669"/>
    <property type="project" value="TreeGrafter"/>
</dbReference>
<comment type="subcellular location">
    <subcellularLocation>
        <location evidence="1">Nucleus</location>
    </subcellularLocation>
</comment>
<dbReference type="Pfam" id="PF00400">
    <property type="entry name" value="WD40"/>
    <property type="match status" value="4"/>
</dbReference>
<accession>A0A423XGP0</accession>
<feature type="compositionally biased region" description="Acidic residues" evidence="6">
    <location>
        <begin position="68"/>
        <end position="97"/>
    </location>
</feature>
<dbReference type="PANTHER" id="PTHR19865:SF0">
    <property type="entry name" value="U3 SMALL NUCLEOLAR RNA-INTERACTING PROTEIN 2"/>
    <property type="match status" value="1"/>
</dbReference>
<dbReference type="InterPro" id="IPR039241">
    <property type="entry name" value="Rrp9-like"/>
</dbReference>
<keyword evidence="8" id="KW-1185">Reference proteome</keyword>
<feature type="region of interest" description="Disordered" evidence="6">
    <location>
        <begin position="1"/>
        <end position="99"/>
    </location>
</feature>
<protein>
    <recommendedName>
        <fullName evidence="9">Ribosomal RNA-processing protein 9</fullName>
    </recommendedName>
</protein>
<dbReference type="Proteomes" id="UP000285146">
    <property type="component" value="Unassembled WGS sequence"/>
</dbReference>
<dbReference type="Gene3D" id="2.130.10.10">
    <property type="entry name" value="YVTN repeat-like/Quinoprotein amine dehydrogenase"/>
    <property type="match status" value="1"/>
</dbReference>
<dbReference type="SUPFAM" id="SSF50978">
    <property type="entry name" value="WD40 repeat-like"/>
    <property type="match status" value="1"/>
</dbReference>
<reference evidence="7 8" key="1">
    <citation type="submission" date="2015-09" db="EMBL/GenBank/DDBJ databases">
        <title>Host preference determinants of Valsa canker pathogens revealed by comparative genomics.</title>
        <authorList>
            <person name="Yin Z."/>
            <person name="Huang L."/>
        </authorList>
    </citation>
    <scope>NUCLEOTIDE SEQUENCE [LARGE SCALE GENOMIC DNA]</scope>
    <source>
        <strain evidence="7 8">SXYLt</strain>
    </source>
</reference>
<evidence type="ECO:0000313" key="8">
    <source>
        <dbReference type="Proteomes" id="UP000285146"/>
    </source>
</evidence>
<feature type="compositionally biased region" description="Basic and acidic residues" evidence="6">
    <location>
        <begin position="551"/>
        <end position="561"/>
    </location>
</feature>